<feature type="non-terminal residue" evidence="7">
    <location>
        <position position="1"/>
    </location>
</feature>
<name>A0A382TLC8_9ZZZZ</name>
<keyword evidence="2" id="KW-0699">rRNA-binding</keyword>
<dbReference type="CDD" id="cd02412">
    <property type="entry name" value="KH-II_30S_S3"/>
    <property type="match status" value="1"/>
</dbReference>
<evidence type="ECO:0000259" key="6">
    <source>
        <dbReference type="PROSITE" id="PS50823"/>
    </source>
</evidence>
<dbReference type="InterPro" id="IPR005704">
    <property type="entry name" value="Ribosomal_uS3_bac-typ"/>
</dbReference>
<comment type="similarity">
    <text evidence="1">Belongs to the universal ribosomal protein uS3 family.</text>
</comment>
<dbReference type="InterPro" id="IPR001351">
    <property type="entry name" value="Ribosomal_uS3_C"/>
</dbReference>
<dbReference type="InterPro" id="IPR004044">
    <property type="entry name" value="KH_dom_type_2"/>
</dbReference>
<dbReference type="GO" id="GO:0006412">
    <property type="term" value="P:translation"/>
    <property type="evidence" value="ECO:0007669"/>
    <property type="project" value="InterPro"/>
</dbReference>
<dbReference type="PROSITE" id="PS00548">
    <property type="entry name" value="RIBOSOMAL_S3"/>
    <property type="match status" value="1"/>
</dbReference>
<feature type="domain" description="KH type-2" evidence="6">
    <location>
        <begin position="40"/>
        <end position="108"/>
    </location>
</feature>
<sequence length="231" mass="25691">LGNKTHPIGFRLGIVKDWQSKWITSKPSDYKKLVGEDLDMRKSILSSHPDAAISNINIERGSSEINVTVHTARPGIIIGRGGTKIEETRKILEKIVNQKIKVNVKEIRQPELNSTLVAQSIAEQLVRRVAFRRAIRQATLRTMQAGAKGIKILCSGRLGGAEIARREKAMEGRVPLHTLRADIDFSIAEASTDFGKIGVKVWIYKGDILPKPSVSKMEEEEIKPIEITVKP</sequence>
<reference evidence="7" key="1">
    <citation type="submission" date="2018-05" db="EMBL/GenBank/DDBJ databases">
        <authorList>
            <person name="Lanie J.A."/>
            <person name="Ng W.-L."/>
            <person name="Kazmierczak K.M."/>
            <person name="Andrzejewski T.M."/>
            <person name="Davidsen T.M."/>
            <person name="Wayne K.J."/>
            <person name="Tettelin H."/>
            <person name="Glass J.I."/>
            <person name="Rusch D."/>
            <person name="Podicherti R."/>
            <person name="Tsui H.-C.T."/>
            <person name="Winkler M.E."/>
        </authorList>
    </citation>
    <scope>NUCLEOTIDE SEQUENCE</scope>
</reference>
<dbReference type="EMBL" id="UINC01137431">
    <property type="protein sequence ID" value="SVD22763.1"/>
    <property type="molecule type" value="Genomic_DNA"/>
</dbReference>
<keyword evidence="4" id="KW-0689">Ribosomal protein</keyword>
<dbReference type="AlphaFoldDB" id="A0A382TLC8"/>
<evidence type="ECO:0000256" key="4">
    <source>
        <dbReference type="ARBA" id="ARBA00022980"/>
    </source>
</evidence>
<dbReference type="Gene3D" id="3.30.1140.32">
    <property type="entry name" value="Ribosomal protein S3, C-terminal domain"/>
    <property type="match status" value="1"/>
</dbReference>
<dbReference type="FunFam" id="3.30.300.20:FF:000001">
    <property type="entry name" value="30S ribosomal protein S3"/>
    <property type="match status" value="1"/>
</dbReference>
<dbReference type="GO" id="GO:0019843">
    <property type="term" value="F:rRNA binding"/>
    <property type="evidence" value="ECO:0007669"/>
    <property type="project" value="UniProtKB-KW"/>
</dbReference>
<dbReference type="InterPro" id="IPR057258">
    <property type="entry name" value="Ribosomal_uS3"/>
</dbReference>
<keyword evidence="3" id="KW-0694">RNA-binding</keyword>
<dbReference type="HAMAP" id="MF_01309_B">
    <property type="entry name" value="Ribosomal_uS3_B"/>
    <property type="match status" value="1"/>
</dbReference>
<evidence type="ECO:0000256" key="2">
    <source>
        <dbReference type="ARBA" id="ARBA00022730"/>
    </source>
</evidence>
<evidence type="ECO:0000313" key="7">
    <source>
        <dbReference type="EMBL" id="SVD22763.1"/>
    </source>
</evidence>
<dbReference type="InterPro" id="IPR018280">
    <property type="entry name" value="Ribosomal_uS3_CS"/>
</dbReference>
<proteinExistence type="inferred from homology"/>
<organism evidence="7">
    <name type="scientific">marine metagenome</name>
    <dbReference type="NCBI Taxonomy" id="408172"/>
    <lineage>
        <taxon>unclassified sequences</taxon>
        <taxon>metagenomes</taxon>
        <taxon>ecological metagenomes</taxon>
    </lineage>
</organism>
<dbReference type="PROSITE" id="PS50823">
    <property type="entry name" value="KH_TYPE_2"/>
    <property type="match status" value="1"/>
</dbReference>
<keyword evidence="5" id="KW-0687">Ribonucleoprotein</keyword>
<dbReference type="InterPro" id="IPR004087">
    <property type="entry name" value="KH_dom"/>
</dbReference>
<dbReference type="Gene3D" id="3.30.300.20">
    <property type="match status" value="1"/>
</dbReference>
<accession>A0A382TLC8</accession>
<dbReference type="SUPFAM" id="SSF54814">
    <property type="entry name" value="Prokaryotic type KH domain (KH-domain type II)"/>
    <property type="match status" value="1"/>
</dbReference>
<gene>
    <name evidence="7" type="ORF">METZ01_LOCUS375617</name>
</gene>
<dbReference type="InterPro" id="IPR015946">
    <property type="entry name" value="KH_dom-like_a/b"/>
</dbReference>
<dbReference type="InterPro" id="IPR036419">
    <property type="entry name" value="Ribosomal_S3_C_sf"/>
</dbReference>
<evidence type="ECO:0000256" key="5">
    <source>
        <dbReference type="ARBA" id="ARBA00023274"/>
    </source>
</evidence>
<feature type="non-terminal residue" evidence="7">
    <location>
        <position position="231"/>
    </location>
</feature>
<dbReference type="Pfam" id="PF00189">
    <property type="entry name" value="Ribosomal_S3_C"/>
    <property type="match status" value="1"/>
</dbReference>
<dbReference type="GO" id="GO:0022627">
    <property type="term" value="C:cytosolic small ribosomal subunit"/>
    <property type="evidence" value="ECO:0007669"/>
    <property type="project" value="TreeGrafter"/>
</dbReference>
<dbReference type="InterPro" id="IPR009019">
    <property type="entry name" value="KH_sf_prok-type"/>
</dbReference>
<dbReference type="NCBIfam" id="TIGR01009">
    <property type="entry name" value="rpsC_bact"/>
    <property type="match status" value="1"/>
</dbReference>
<dbReference type="SUPFAM" id="SSF54821">
    <property type="entry name" value="Ribosomal protein S3 C-terminal domain"/>
    <property type="match status" value="1"/>
</dbReference>
<dbReference type="SMART" id="SM00322">
    <property type="entry name" value="KH"/>
    <property type="match status" value="1"/>
</dbReference>
<protein>
    <recommendedName>
        <fullName evidence="6">KH type-2 domain-containing protein</fullName>
    </recommendedName>
</protein>
<dbReference type="Pfam" id="PF07650">
    <property type="entry name" value="KH_2"/>
    <property type="match status" value="1"/>
</dbReference>
<dbReference type="GO" id="GO:0003735">
    <property type="term" value="F:structural constituent of ribosome"/>
    <property type="evidence" value="ECO:0007669"/>
    <property type="project" value="InterPro"/>
</dbReference>
<dbReference type="PANTHER" id="PTHR11760">
    <property type="entry name" value="30S/40S RIBOSOMAL PROTEIN S3"/>
    <property type="match status" value="1"/>
</dbReference>
<evidence type="ECO:0000256" key="3">
    <source>
        <dbReference type="ARBA" id="ARBA00022884"/>
    </source>
</evidence>
<dbReference type="PANTHER" id="PTHR11760:SF19">
    <property type="entry name" value="SMALL RIBOSOMAL SUBUNIT PROTEIN US3C"/>
    <property type="match status" value="1"/>
</dbReference>
<evidence type="ECO:0000256" key="1">
    <source>
        <dbReference type="ARBA" id="ARBA00010761"/>
    </source>
</evidence>